<feature type="domain" description="Dipeptidylpeptidase IV N-terminal" evidence="9">
    <location>
        <begin position="297"/>
        <end position="392"/>
    </location>
</feature>
<dbReference type="Pfam" id="PF00930">
    <property type="entry name" value="DPPIV_N"/>
    <property type="match status" value="1"/>
</dbReference>
<sequence>MKTRLYLSILLFGMMVVSAFPQNQELARLLATPYIGKVVGATNANVVAFTVNERGHRNIYIAEGAGYRVRKLTDFDSDDAQEISSLSISSDGKWIVFVRGGDHGANSAAVATNSASFVDPTKIEVFSLSVGDRSLYKIGLGDFPILHPDGTSVSYFRSGQIWTASLDGEKAGKPLFNMKGAAGNMKWSPDGTKLAFMSRRGDYSFIGIYSKSNPRIQWIGPSFHSDSSPQWSPDGRHIAFVRRDATGGALDSLTSFTYEGWSVMLASVDDGIAHEIYRAPLNKEATFPRISGQVNLSWVHQRYLTFMSYESGWPHLYRLEIGSKEVKQLTKGAFTVDNLNYSSDGKEIVFAANTGKDKYDFERSHIGRVDVESGQFKILTEGEEIETAPFYFNQGQSIGFSSSSFNRPVHPKVYHLKDRQSELIGKEIFDTQGDSFVKPEQVFITSEDGVRFSAQYFKPRHKNKDLPALVYIHGGPRRQMYLGWHHIDYYFYDYIVNQYLVEQGYAVLSINYRMGTGYGFDFQHPRSAGNLGASEYLDVLAAGKWLKQQSDINPSKVGLFGGSYGGYLTAMGLAKNSDIFKAGVDIHGVHNRERKQNPSQYAPDFELATQLNWESSPSKWVDTWRSPVLIIHGDDDQNVAFSQSIDLYNRLKKQNVEVEVLVLPDENHHWQLFENLVKAKEATVDFLNRKLK</sequence>
<dbReference type="PANTHER" id="PTHR42776">
    <property type="entry name" value="SERINE PEPTIDASE S9 FAMILY MEMBER"/>
    <property type="match status" value="1"/>
</dbReference>
<evidence type="ECO:0000313" key="11">
    <source>
        <dbReference type="Proteomes" id="UP000625283"/>
    </source>
</evidence>
<dbReference type="InterPro" id="IPR002471">
    <property type="entry name" value="Pept_S9_AS"/>
</dbReference>
<feature type="domain" description="Peptidase S9 prolyl oligopeptidase catalytic" evidence="8">
    <location>
        <begin position="498"/>
        <end position="692"/>
    </location>
</feature>
<proteinExistence type="predicted"/>
<dbReference type="RefSeq" id="WP_202104781.1">
    <property type="nucleotide sequence ID" value="NZ_JAERTY010000012.1"/>
</dbReference>
<dbReference type="Proteomes" id="UP000625283">
    <property type="component" value="Unassembled WGS sequence"/>
</dbReference>
<evidence type="ECO:0000259" key="9">
    <source>
        <dbReference type="Pfam" id="PF00930"/>
    </source>
</evidence>
<evidence type="ECO:0000256" key="3">
    <source>
        <dbReference type="ARBA" id="ARBA00022990"/>
    </source>
</evidence>
<evidence type="ECO:0000256" key="4">
    <source>
        <dbReference type="ARBA" id="ARBA00032284"/>
    </source>
</evidence>
<keyword evidence="3" id="KW-0007">Acetylation</keyword>
<protein>
    <recommendedName>
        <fullName evidence="5">Acyl-peptide hydrolase</fullName>
    </recommendedName>
    <alternativeName>
        <fullName evidence="4">Acylaminoacyl-peptidase</fullName>
    </alternativeName>
</protein>
<dbReference type="SUPFAM" id="SSF82171">
    <property type="entry name" value="DPP6 N-terminal domain-like"/>
    <property type="match status" value="1"/>
</dbReference>
<dbReference type="EMBL" id="JAERTY010000012">
    <property type="protein sequence ID" value="MBL1411048.1"/>
    <property type="molecule type" value="Genomic_DNA"/>
</dbReference>
<organism evidence="10 11">
    <name type="scientific">Sphingobacterium faecale</name>
    <dbReference type="NCBI Taxonomy" id="2803775"/>
    <lineage>
        <taxon>Bacteria</taxon>
        <taxon>Pseudomonadati</taxon>
        <taxon>Bacteroidota</taxon>
        <taxon>Sphingobacteriia</taxon>
        <taxon>Sphingobacteriales</taxon>
        <taxon>Sphingobacteriaceae</taxon>
        <taxon>Sphingobacterium</taxon>
    </lineage>
</organism>
<dbReference type="InterPro" id="IPR029058">
    <property type="entry name" value="AB_hydrolase_fold"/>
</dbReference>
<reference evidence="10 11" key="1">
    <citation type="submission" date="2021-01" db="EMBL/GenBank/DDBJ databases">
        <title>C459-1 draft genome sequence.</title>
        <authorList>
            <person name="Zhang X.-F."/>
        </authorList>
    </citation>
    <scope>NUCLEOTIDE SEQUENCE [LARGE SCALE GENOMIC DNA]</scope>
    <source>
        <strain evidence="11">C459-1</strain>
    </source>
</reference>
<evidence type="ECO:0000259" key="8">
    <source>
        <dbReference type="Pfam" id="PF00326"/>
    </source>
</evidence>
<keyword evidence="1" id="KW-0378">Hydrolase</keyword>
<feature type="chain" id="PRO_5047486266" description="Acyl-peptide hydrolase" evidence="7">
    <location>
        <begin position="20"/>
        <end position="692"/>
    </location>
</feature>
<dbReference type="InterPro" id="IPR002469">
    <property type="entry name" value="Peptidase_S9B_N"/>
</dbReference>
<dbReference type="Pfam" id="PF00326">
    <property type="entry name" value="Peptidase_S9"/>
    <property type="match status" value="1"/>
</dbReference>
<evidence type="ECO:0000256" key="6">
    <source>
        <dbReference type="ARBA" id="ARBA00045885"/>
    </source>
</evidence>
<evidence type="ECO:0000256" key="5">
    <source>
        <dbReference type="ARBA" id="ARBA00032596"/>
    </source>
</evidence>
<evidence type="ECO:0000256" key="2">
    <source>
        <dbReference type="ARBA" id="ARBA00022825"/>
    </source>
</evidence>
<keyword evidence="11" id="KW-1185">Reference proteome</keyword>
<dbReference type="InterPro" id="IPR011042">
    <property type="entry name" value="6-blade_b-propeller_TolB-like"/>
</dbReference>
<evidence type="ECO:0000256" key="1">
    <source>
        <dbReference type="ARBA" id="ARBA00022801"/>
    </source>
</evidence>
<feature type="signal peptide" evidence="7">
    <location>
        <begin position="1"/>
        <end position="19"/>
    </location>
</feature>
<accession>A0ABS1R8Q6</accession>
<dbReference type="PROSITE" id="PS00708">
    <property type="entry name" value="PRO_ENDOPEP_SER"/>
    <property type="match status" value="1"/>
</dbReference>
<dbReference type="Gene3D" id="3.40.50.1820">
    <property type="entry name" value="alpha/beta hydrolase"/>
    <property type="match status" value="1"/>
</dbReference>
<keyword evidence="7" id="KW-0732">Signal</keyword>
<keyword evidence="2" id="KW-0720">Serine protease</keyword>
<comment type="caution">
    <text evidence="10">The sequence shown here is derived from an EMBL/GenBank/DDBJ whole genome shotgun (WGS) entry which is preliminary data.</text>
</comment>
<dbReference type="Pfam" id="PF07676">
    <property type="entry name" value="PD40"/>
    <property type="match status" value="3"/>
</dbReference>
<comment type="function">
    <text evidence="6">This enzyme catalyzes the hydrolysis of the N-terminal peptide bond of an N-acetylated peptide to generate an N-acetylated amino acid and a peptide with a free N-terminus. It preferentially cleaves off Ac-Ala, Ac-Met and Ac-Ser. Also, involved in the degradation of oxidized and glycated proteins.</text>
</comment>
<evidence type="ECO:0000256" key="7">
    <source>
        <dbReference type="SAM" id="SignalP"/>
    </source>
</evidence>
<evidence type="ECO:0000313" key="10">
    <source>
        <dbReference type="EMBL" id="MBL1411048.1"/>
    </source>
</evidence>
<dbReference type="Gene3D" id="2.120.10.30">
    <property type="entry name" value="TolB, C-terminal domain"/>
    <property type="match status" value="3"/>
</dbReference>
<keyword evidence="2" id="KW-0645">Protease</keyword>
<gene>
    <name evidence="10" type="ORF">JKG61_19980</name>
</gene>
<dbReference type="SUPFAM" id="SSF53474">
    <property type="entry name" value="alpha/beta-Hydrolases"/>
    <property type="match status" value="1"/>
</dbReference>
<dbReference type="InterPro" id="IPR011659">
    <property type="entry name" value="WD40"/>
</dbReference>
<dbReference type="PANTHER" id="PTHR42776:SF27">
    <property type="entry name" value="DIPEPTIDYL PEPTIDASE FAMILY MEMBER 6"/>
    <property type="match status" value="1"/>
</dbReference>
<name>A0ABS1R8Q6_9SPHI</name>
<dbReference type="InterPro" id="IPR001375">
    <property type="entry name" value="Peptidase_S9_cat"/>
</dbReference>